<comment type="caution">
    <text evidence="4">The sequence shown here is derived from an EMBL/GenBank/DDBJ whole genome shotgun (WGS) entry which is preliminary data.</text>
</comment>
<reference evidence="4" key="1">
    <citation type="submission" date="2022-07" db="EMBL/GenBank/DDBJ databases">
        <title>Genome analysis of Parmales, a sister group of diatoms, reveals the evolutionary specialization of diatoms from phago-mixotrophs to photoautotrophs.</title>
        <authorList>
            <person name="Ban H."/>
            <person name="Sato S."/>
            <person name="Yoshikawa S."/>
            <person name="Kazumasa Y."/>
            <person name="Nakamura Y."/>
            <person name="Ichinomiya M."/>
            <person name="Saitoh K."/>
            <person name="Sato N."/>
            <person name="Blanc-Mathieu R."/>
            <person name="Endo H."/>
            <person name="Kuwata A."/>
            <person name="Ogata H."/>
        </authorList>
    </citation>
    <scope>NUCLEOTIDE SEQUENCE</scope>
</reference>
<accession>A0A9W7G4P4</accession>
<keyword evidence="5" id="KW-1185">Reference proteome</keyword>
<dbReference type="AlphaFoldDB" id="A0A9W7G4P4"/>
<evidence type="ECO:0000313" key="5">
    <source>
        <dbReference type="Proteomes" id="UP001165082"/>
    </source>
</evidence>
<keyword evidence="1" id="KW-0175">Coiled coil</keyword>
<gene>
    <name evidence="4" type="ORF">TrRE_jg4233</name>
</gene>
<evidence type="ECO:0000256" key="1">
    <source>
        <dbReference type="SAM" id="Coils"/>
    </source>
</evidence>
<feature type="region of interest" description="Disordered" evidence="2">
    <location>
        <begin position="69"/>
        <end position="148"/>
    </location>
</feature>
<dbReference type="EMBL" id="BRXZ01007685">
    <property type="protein sequence ID" value="GMI31932.1"/>
    <property type="molecule type" value="Genomic_DNA"/>
</dbReference>
<feature type="non-terminal residue" evidence="4">
    <location>
        <position position="1"/>
    </location>
</feature>
<organism evidence="4 5">
    <name type="scientific">Triparma retinervis</name>
    <dbReference type="NCBI Taxonomy" id="2557542"/>
    <lineage>
        <taxon>Eukaryota</taxon>
        <taxon>Sar</taxon>
        <taxon>Stramenopiles</taxon>
        <taxon>Ochrophyta</taxon>
        <taxon>Bolidophyceae</taxon>
        <taxon>Parmales</taxon>
        <taxon>Triparmaceae</taxon>
        <taxon>Triparma</taxon>
    </lineage>
</organism>
<protein>
    <submittedName>
        <fullName evidence="4">Uncharacterized protein</fullName>
    </submittedName>
</protein>
<evidence type="ECO:0000256" key="3">
    <source>
        <dbReference type="SAM" id="SignalP"/>
    </source>
</evidence>
<feature type="compositionally biased region" description="Basic and acidic residues" evidence="2">
    <location>
        <begin position="79"/>
        <end position="118"/>
    </location>
</feature>
<feature type="signal peptide" evidence="3">
    <location>
        <begin position="1"/>
        <end position="22"/>
    </location>
</feature>
<evidence type="ECO:0000256" key="2">
    <source>
        <dbReference type="SAM" id="MobiDB-lite"/>
    </source>
</evidence>
<dbReference type="Proteomes" id="UP001165082">
    <property type="component" value="Unassembled WGS sequence"/>
</dbReference>
<name>A0A9W7G4P4_9STRA</name>
<feature type="coiled-coil region" evidence="1">
    <location>
        <begin position="213"/>
        <end position="240"/>
    </location>
</feature>
<evidence type="ECO:0000313" key="4">
    <source>
        <dbReference type="EMBL" id="GMI31932.1"/>
    </source>
</evidence>
<proteinExistence type="predicted"/>
<feature type="compositionally biased region" description="Acidic residues" evidence="2">
    <location>
        <begin position="119"/>
        <end position="146"/>
    </location>
</feature>
<keyword evidence="3" id="KW-0732">Signal</keyword>
<feature type="chain" id="PRO_5040795535" evidence="3">
    <location>
        <begin position="23"/>
        <end position="302"/>
    </location>
</feature>
<sequence length="302" mass="32992">MMLLKTAAKVVYITAWLTTSSAASSSLAIASSRILWEEARVDRIRFRRFVHTLFIVSNSSVGVRERAVVEKPSSVDVGPSDRESEGGSRQENRWMDNRGGEDGGDQTEKGGGRGRVEEETSEDEEEQDEVDEDDEDDEGEDDDEDERDRVVSTGISSQVGGGGFPVPAVSIPHPSTYVNGVGVGSNNGVAYSPTTDPTYHRHEEQVRSMRSMRAAVALQNLRLENEVMQLQRELELLNSVEHNQPYMMGPQGGYGNGMQHQQAGYGYGGGYGYGNQGMQQHLPMQQQQYGYYNNNGGGGGGG</sequence>